<name>A0A8S5UJG2_9CAUD</name>
<protein>
    <recommendedName>
        <fullName evidence="2">DNA primase</fullName>
    </recommendedName>
</protein>
<dbReference type="EMBL" id="BK016095">
    <property type="protein sequence ID" value="DAF94624.1"/>
    <property type="molecule type" value="Genomic_DNA"/>
</dbReference>
<evidence type="ECO:0008006" key="2">
    <source>
        <dbReference type="Google" id="ProtNLM"/>
    </source>
</evidence>
<evidence type="ECO:0000313" key="1">
    <source>
        <dbReference type="EMBL" id="DAF94624.1"/>
    </source>
</evidence>
<proteinExistence type="predicted"/>
<organism evidence="1">
    <name type="scientific">Siphoviridae sp. ctvph17</name>
    <dbReference type="NCBI Taxonomy" id="2825724"/>
    <lineage>
        <taxon>Viruses</taxon>
        <taxon>Duplodnaviria</taxon>
        <taxon>Heunggongvirae</taxon>
        <taxon>Uroviricota</taxon>
        <taxon>Caudoviricetes</taxon>
    </lineage>
</organism>
<sequence length="194" mass="21665">MRSACEVCEARLEIPTRGRSPRFCSSACRQKAYRRRRREQLPARMRELPRWTAADGKRPVTVAGSPASTTKPETWTTYAEVQDGPHGVMLGGGLACIDLDHCVTRRGKVADWAVEIIRAVPGAVVERSVSRRGLHIFGLLPEGQGRRRGCVEIYSRARFIRTTEDIYRMGGLVDLAPAVRVAAVLQREGRIPER</sequence>
<reference evidence="1" key="1">
    <citation type="journal article" date="2021" name="Proc. Natl. Acad. Sci. U.S.A.">
        <title>A Catalog of Tens of Thousands of Viruses from Human Metagenomes Reveals Hidden Associations with Chronic Diseases.</title>
        <authorList>
            <person name="Tisza M.J."/>
            <person name="Buck C.B."/>
        </authorList>
    </citation>
    <scope>NUCLEOTIDE SEQUENCE</scope>
    <source>
        <strain evidence="1">Ctvph17</strain>
    </source>
</reference>
<accession>A0A8S5UJG2</accession>